<dbReference type="EMBL" id="OW152828">
    <property type="protein sequence ID" value="CAH2045461.1"/>
    <property type="molecule type" value="Genomic_DNA"/>
</dbReference>
<feature type="non-terminal residue" evidence="1">
    <location>
        <position position="91"/>
    </location>
</feature>
<name>A0ABN8I537_9NEOP</name>
<accession>A0ABN8I537</accession>
<reference evidence="1" key="1">
    <citation type="submission" date="2022-03" db="EMBL/GenBank/DDBJ databases">
        <authorList>
            <person name="Martin H S."/>
        </authorList>
    </citation>
    <scope>NUCLEOTIDE SEQUENCE</scope>
</reference>
<evidence type="ECO:0000313" key="2">
    <source>
        <dbReference type="Proteomes" id="UP000837857"/>
    </source>
</evidence>
<organism evidence="1 2">
    <name type="scientific">Iphiclides podalirius</name>
    <name type="common">scarce swallowtail</name>
    <dbReference type="NCBI Taxonomy" id="110791"/>
    <lineage>
        <taxon>Eukaryota</taxon>
        <taxon>Metazoa</taxon>
        <taxon>Ecdysozoa</taxon>
        <taxon>Arthropoda</taxon>
        <taxon>Hexapoda</taxon>
        <taxon>Insecta</taxon>
        <taxon>Pterygota</taxon>
        <taxon>Neoptera</taxon>
        <taxon>Endopterygota</taxon>
        <taxon>Lepidoptera</taxon>
        <taxon>Glossata</taxon>
        <taxon>Ditrysia</taxon>
        <taxon>Papilionoidea</taxon>
        <taxon>Papilionidae</taxon>
        <taxon>Papilioninae</taxon>
        <taxon>Iphiclides</taxon>
    </lineage>
</organism>
<evidence type="ECO:0000313" key="1">
    <source>
        <dbReference type="EMBL" id="CAH2045461.1"/>
    </source>
</evidence>
<sequence length="91" mass="10321">MQRSRGPFVPIGFNDPHIVLLRKIIGSRDGMGTYRARDSPISVPDYVSFFSGQLAGLPVVDVDYTRRVACTLKPFRVHRLPHSPDGTYEYR</sequence>
<proteinExistence type="predicted"/>
<keyword evidence="2" id="KW-1185">Reference proteome</keyword>
<protein>
    <submittedName>
        <fullName evidence="1">Uncharacterized protein</fullName>
    </submittedName>
</protein>
<dbReference type="Proteomes" id="UP000837857">
    <property type="component" value="Chromosome 16"/>
</dbReference>
<gene>
    <name evidence="1" type="ORF">IPOD504_LOCUS5084</name>
</gene>